<protein>
    <recommendedName>
        <fullName evidence="1">MGA conserved domain-containing protein</fullName>
    </recommendedName>
</protein>
<organism evidence="2 3">
    <name type="scientific">Hypothenemus hampei</name>
    <name type="common">Coffee berry borer</name>
    <dbReference type="NCBI Taxonomy" id="57062"/>
    <lineage>
        <taxon>Eukaryota</taxon>
        <taxon>Metazoa</taxon>
        <taxon>Ecdysozoa</taxon>
        <taxon>Arthropoda</taxon>
        <taxon>Hexapoda</taxon>
        <taxon>Insecta</taxon>
        <taxon>Pterygota</taxon>
        <taxon>Neoptera</taxon>
        <taxon>Endopterygota</taxon>
        <taxon>Coleoptera</taxon>
        <taxon>Polyphaga</taxon>
        <taxon>Cucujiformia</taxon>
        <taxon>Curculionidae</taxon>
        <taxon>Scolytinae</taxon>
        <taxon>Hypothenemus</taxon>
    </lineage>
</organism>
<gene>
    <name evidence="2" type="ORF">ABEB36_005312</name>
</gene>
<evidence type="ECO:0000313" key="3">
    <source>
        <dbReference type="Proteomes" id="UP001566132"/>
    </source>
</evidence>
<sequence length="427" mass="49414">MENGIIDLKNPLQKLFIKTFNKKTADDLKWGLDIKSNSLINQSYSSPGRVNIKIQDDKRQFPTERKLNNDGKLRISVKSTENCNILNMKFENVDSSKHFQQTNFESAKEDNGSKLIKRNRMQKEETNTMCLDEADDKRMPSIISDLQKEIHTFGLKHEEKQESILIKEKIENKELELKIPIGDINNNIESVIQNDIAQIIDNLINYVEIKEIAESLIKEDENFHENFSENVIPPEKPKDDTRKRLSGKLTRTSRELKKLNCKMITVDVESNKTEDICLKPYCKLGCICNSLRCNTLIGLHCRQSKCIFQCICSHNKYIVNIPSSIDAPYLSSDAVSVIENEAKKNLAKEEKEFTQTVIYTNERAIVVGTANKKRRVIKAPKKYMDFYDNEFFEAKSLVTKKSQFVKQLFIEVEDYDIPQYFSQINNS</sequence>
<proteinExistence type="predicted"/>
<dbReference type="AlphaFoldDB" id="A0ABD1EYV5"/>
<feature type="domain" description="MGA conserved" evidence="1">
    <location>
        <begin position="273"/>
        <end position="315"/>
    </location>
</feature>
<name>A0ABD1EYV5_HYPHA</name>
<evidence type="ECO:0000259" key="1">
    <source>
        <dbReference type="Pfam" id="PF16059"/>
    </source>
</evidence>
<comment type="caution">
    <text evidence="2">The sequence shown here is derived from an EMBL/GenBank/DDBJ whole genome shotgun (WGS) entry which is preliminary data.</text>
</comment>
<reference evidence="2 3" key="1">
    <citation type="submission" date="2024-05" db="EMBL/GenBank/DDBJ databases">
        <title>Genetic variation in Jamaican populations of the coffee berry borer (Hypothenemus hampei).</title>
        <authorList>
            <person name="Errbii M."/>
            <person name="Myrie A."/>
        </authorList>
    </citation>
    <scope>NUCLEOTIDE SEQUENCE [LARGE SCALE GENOMIC DNA]</scope>
    <source>
        <strain evidence="2">JA-Hopewell-2020-01-JO</strain>
        <tissue evidence="2">Whole body</tissue>
    </source>
</reference>
<dbReference type="EMBL" id="JBDJPC010000004">
    <property type="protein sequence ID" value="KAL1505849.1"/>
    <property type="molecule type" value="Genomic_DNA"/>
</dbReference>
<accession>A0ABD1EYV5</accession>
<dbReference type="Proteomes" id="UP001566132">
    <property type="component" value="Unassembled WGS sequence"/>
</dbReference>
<evidence type="ECO:0000313" key="2">
    <source>
        <dbReference type="EMBL" id="KAL1505849.1"/>
    </source>
</evidence>
<keyword evidence="3" id="KW-1185">Reference proteome</keyword>
<dbReference type="Pfam" id="PF16059">
    <property type="entry name" value="MGA_dom"/>
    <property type="match status" value="1"/>
</dbReference>
<dbReference type="InterPro" id="IPR032060">
    <property type="entry name" value="MGA_dom"/>
</dbReference>